<dbReference type="EMBL" id="CP093547">
    <property type="protein sequence ID" value="UNP30305.1"/>
    <property type="molecule type" value="Genomic_DNA"/>
</dbReference>
<dbReference type="InterPro" id="IPR013154">
    <property type="entry name" value="ADH-like_N"/>
</dbReference>
<dbReference type="Gene3D" id="3.90.180.10">
    <property type="entry name" value="Medium-chain alcohol dehydrogenases, catalytic domain"/>
    <property type="match status" value="1"/>
</dbReference>
<evidence type="ECO:0000313" key="7">
    <source>
        <dbReference type="EMBL" id="UNP30305.1"/>
    </source>
</evidence>
<comment type="similarity">
    <text evidence="5">Belongs to the zinc-containing alcohol dehydrogenase family.</text>
</comment>
<dbReference type="SUPFAM" id="SSF50129">
    <property type="entry name" value="GroES-like"/>
    <property type="match status" value="1"/>
</dbReference>
<dbReference type="InterPro" id="IPR013149">
    <property type="entry name" value="ADH-like_C"/>
</dbReference>
<organism evidence="7 8">
    <name type="scientific">Lysobacter gummosus</name>
    <dbReference type="NCBI Taxonomy" id="262324"/>
    <lineage>
        <taxon>Bacteria</taxon>
        <taxon>Pseudomonadati</taxon>
        <taxon>Pseudomonadota</taxon>
        <taxon>Gammaproteobacteria</taxon>
        <taxon>Lysobacterales</taxon>
        <taxon>Lysobacteraceae</taxon>
        <taxon>Lysobacter</taxon>
    </lineage>
</organism>
<keyword evidence="4" id="KW-0560">Oxidoreductase</keyword>
<evidence type="ECO:0000256" key="1">
    <source>
        <dbReference type="ARBA" id="ARBA00001947"/>
    </source>
</evidence>
<feature type="domain" description="Enoyl reductase (ER)" evidence="6">
    <location>
        <begin position="11"/>
        <end position="342"/>
    </location>
</feature>
<evidence type="ECO:0000256" key="4">
    <source>
        <dbReference type="ARBA" id="ARBA00023002"/>
    </source>
</evidence>
<dbReference type="Pfam" id="PF08240">
    <property type="entry name" value="ADH_N"/>
    <property type="match status" value="1"/>
</dbReference>
<comment type="cofactor">
    <cofactor evidence="1 5">
        <name>Zn(2+)</name>
        <dbReference type="ChEBI" id="CHEBI:29105"/>
    </cofactor>
</comment>
<reference evidence="7 8" key="1">
    <citation type="submission" date="2022-03" db="EMBL/GenBank/DDBJ databases">
        <title>Complete genome sequence of Lysobacter capsici VKM B-2533 and Lysobacter gummosus 10.1.1, promising sources of lytic agents.</title>
        <authorList>
            <person name="Tarlachkov S.V."/>
            <person name="Kudryakova I.V."/>
            <person name="Afoshin A.S."/>
            <person name="Leontyevskaya E.A."/>
            <person name="Leontyevskaya N.V."/>
        </authorList>
    </citation>
    <scope>NUCLEOTIDE SEQUENCE [LARGE SCALE GENOMIC DNA]</scope>
    <source>
        <strain evidence="7 8">10.1.1</strain>
    </source>
</reference>
<keyword evidence="8" id="KW-1185">Reference proteome</keyword>
<protein>
    <submittedName>
        <fullName evidence="7">NAD(P)-dependent alcohol dehydrogenase</fullName>
    </submittedName>
</protein>
<evidence type="ECO:0000256" key="5">
    <source>
        <dbReference type="RuleBase" id="RU361277"/>
    </source>
</evidence>
<evidence type="ECO:0000256" key="3">
    <source>
        <dbReference type="ARBA" id="ARBA00022833"/>
    </source>
</evidence>
<dbReference type="RefSeq" id="WP_057941551.1">
    <property type="nucleotide sequence ID" value="NZ_CP011131.1"/>
</dbReference>
<dbReference type="SUPFAM" id="SSF51735">
    <property type="entry name" value="NAD(P)-binding Rossmann-fold domains"/>
    <property type="match status" value="1"/>
</dbReference>
<dbReference type="CDD" id="cd05283">
    <property type="entry name" value="CAD1"/>
    <property type="match status" value="1"/>
</dbReference>
<dbReference type="InterPro" id="IPR036291">
    <property type="entry name" value="NAD(P)-bd_dom_sf"/>
</dbReference>
<name>A0ABY3XF90_9GAMM</name>
<dbReference type="InterPro" id="IPR002328">
    <property type="entry name" value="ADH_Zn_CS"/>
</dbReference>
<dbReference type="PANTHER" id="PTHR42683">
    <property type="entry name" value="ALDEHYDE REDUCTASE"/>
    <property type="match status" value="1"/>
</dbReference>
<dbReference type="InterPro" id="IPR047109">
    <property type="entry name" value="CAD-like"/>
</dbReference>
<evidence type="ECO:0000256" key="2">
    <source>
        <dbReference type="ARBA" id="ARBA00022723"/>
    </source>
</evidence>
<dbReference type="Pfam" id="PF00107">
    <property type="entry name" value="ADH_zinc_N"/>
    <property type="match status" value="1"/>
</dbReference>
<sequence length="351" mass="37618">MHKTAAYAAQNALSPLAPFSIDRREPGPDEVLIDILYCGVCHSDIHQARDEWGGSVFPMVPGHEIVGRVAQAGANVTRFKPGDAVGVGCFVDSCRQCPQCKAGDEQYCDQGMTGTYNSRERATGAPTYGGYSTRITVDQAYVLRIPESIPLDRAAPLLCAGITTYSPLKYYGVKAGDEVAVVGLGGLGHMAVKLAVAMGAHVTVLSTSESKRADALALGAHAFAATRDPATFKQLARKFDFIIDSVSGEHDYNAYLGLLKVDGTMVLLGIPETPAPVAAGLLISKRRKLVGSMIGGIRETQEMLDFCAEHGVASDIELIDIDQINQAYERMLKGDVRYRFVIDIASFDKAA</sequence>
<dbReference type="PROSITE" id="PS00059">
    <property type="entry name" value="ADH_ZINC"/>
    <property type="match status" value="1"/>
</dbReference>
<dbReference type="InterPro" id="IPR020843">
    <property type="entry name" value="ER"/>
</dbReference>
<gene>
    <name evidence="7" type="ORF">MOV92_03220</name>
</gene>
<dbReference type="Gene3D" id="3.40.50.720">
    <property type="entry name" value="NAD(P)-binding Rossmann-like Domain"/>
    <property type="match status" value="1"/>
</dbReference>
<accession>A0ABY3XF90</accession>
<evidence type="ECO:0000259" key="6">
    <source>
        <dbReference type="SMART" id="SM00829"/>
    </source>
</evidence>
<dbReference type="InterPro" id="IPR011032">
    <property type="entry name" value="GroES-like_sf"/>
</dbReference>
<dbReference type="Proteomes" id="UP000829194">
    <property type="component" value="Chromosome"/>
</dbReference>
<keyword evidence="3 5" id="KW-0862">Zinc</keyword>
<keyword evidence="2 5" id="KW-0479">Metal-binding</keyword>
<evidence type="ECO:0000313" key="8">
    <source>
        <dbReference type="Proteomes" id="UP000829194"/>
    </source>
</evidence>
<proteinExistence type="inferred from homology"/>
<dbReference type="SMART" id="SM00829">
    <property type="entry name" value="PKS_ER"/>
    <property type="match status" value="1"/>
</dbReference>